<feature type="compositionally biased region" description="Polar residues" evidence="1">
    <location>
        <begin position="81"/>
        <end position="92"/>
    </location>
</feature>
<name>A0A9Q1EMB8_SYNKA</name>
<accession>A0A9Q1EMB8</accession>
<proteinExistence type="predicted"/>
<evidence type="ECO:0000313" key="2">
    <source>
        <dbReference type="EMBL" id="KAJ8341409.1"/>
    </source>
</evidence>
<evidence type="ECO:0000256" key="1">
    <source>
        <dbReference type="SAM" id="MobiDB-lite"/>
    </source>
</evidence>
<dbReference type="EMBL" id="JAINUF010000015">
    <property type="protein sequence ID" value="KAJ8341409.1"/>
    <property type="molecule type" value="Genomic_DNA"/>
</dbReference>
<protein>
    <submittedName>
        <fullName evidence="2">Uncharacterized protein</fullName>
    </submittedName>
</protein>
<organism evidence="2 3">
    <name type="scientific">Synaphobranchus kaupii</name>
    <name type="common">Kaup's arrowtooth eel</name>
    <dbReference type="NCBI Taxonomy" id="118154"/>
    <lineage>
        <taxon>Eukaryota</taxon>
        <taxon>Metazoa</taxon>
        <taxon>Chordata</taxon>
        <taxon>Craniata</taxon>
        <taxon>Vertebrata</taxon>
        <taxon>Euteleostomi</taxon>
        <taxon>Actinopterygii</taxon>
        <taxon>Neopterygii</taxon>
        <taxon>Teleostei</taxon>
        <taxon>Anguilliformes</taxon>
        <taxon>Synaphobranchidae</taxon>
        <taxon>Synaphobranchus</taxon>
    </lineage>
</organism>
<sequence>MIKGLSQSFCTLGPVAQQSRCRAVIIVSVRANESAGREDGSTYLRCLAALLALLAHKITVAYPFNEGQIPETDTRLYYPRNSASTEDGQSQAPLPERRGRVTARPADNGQRERSDSVEDKRGSLLPYNGTKNGKRWDF</sequence>
<reference evidence="2" key="1">
    <citation type="journal article" date="2023" name="Science">
        <title>Genome structures resolve the early diversification of teleost fishes.</title>
        <authorList>
            <person name="Parey E."/>
            <person name="Louis A."/>
            <person name="Montfort J."/>
            <person name="Bouchez O."/>
            <person name="Roques C."/>
            <person name="Iampietro C."/>
            <person name="Lluch J."/>
            <person name="Castinel A."/>
            <person name="Donnadieu C."/>
            <person name="Desvignes T."/>
            <person name="Floi Bucao C."/>
            <person name="Jouanno E."/>
            <person name="Wen M."/>
            <person name="Mejri S."/>
            <person name="Dirks R."/>
            <person name="Jansen H."/>
            <person name="Henkel C."/>
            <person name="Chen W.J."/>
            <person name="Zahm M."/>
            <person name="Cabau C."/>
            <person name="Klopp C."/>
            <person name="Thompson A.W."/>
            <person name="Robinson-Rechavi M."/>
            <person name="Braasch I."/>
            <person name="Lecointre G."/>
            <person name="Bobe J."/>
            <person name="Postlethwait J.H."/>
            <person name="Berthelot C."/>
            <person name="Roest Crollius H."/>
            <person name="Guiguen Y."/>
        </authorList>
    </citation>
    <scope>NUCLEOTIDE SEQUENCE</scope>
    <source>
        <strain evidence="2">WJC10195</strain>
    </source>
</reference>
<feature type="region of interest" description="Disordered" evidence="1">
    <location>
        <begin position="73"/>
        <end position="138"/>
    </location>
</feature>
<feature type="compositionally biased region" description="Basic and acidic residues" evidence="1">
    <location>
        <begin position="109"/>
        <end position="122"/>
    </location>
</feature>
<keyword evidence="3" id="KW-1185">Reference proteome</keyword>
<dbReference type="Proteomes" id="UP001152622">
    <property type="component" value="Chromosome 15"/>
</dbReference>
<dbReference type="AlphaFoldDB" id="A0A9Q1EMB8"/>
<comment type="caution">
    <text evidence="2">The sequence shown here is derived from an EMBL/GenBank/DDBJ whole genome shotgun (WGS) entry which is preliminary data.</text>
</comment>
<gene>
    <name evidence="2" type="ORF">SKAU_G00337000</name>
</gene>
<evidence type="ECO:0000313" key="3">
    <source>
        <dbReference type="Proteomes" id="UP001152622"/>
    </source>
</evidence>